<dbReference type="InterPro" id="IPR018062">
    <property type="entry name" value="HTH_AraC-typ_CS"/>
</dbReference>
<dbReference type="PANTHER" id="PTHR46796:SF7">
    <property type="entry name" value="ARAC FAMILY TRANSCRIPTIONAL REGULATOR"/>
    <property type="match status" value="1"/>
</dbReference>
<evidence type="ECO:0000313" key="6">
    <source>
        <dbReference type="EMBL" id="VFR61400.1"/>
    </source>
</evidence>
<evidence type="ECO:0000259" key="4">
    <source>
        <dbReference type="PROSITE" id="PS01124"/>
    </source>
</evidence>
<sequence length="322" mass="35135">MTDPFSDFLKLADAQPAVSGGFTAGGAWAIRFPKPDYLKFFALVKGSCWLRIDGDKEPVRVHEGDVFLLSVRRSFVLAGDLAAEPVDATRLFAGKANKTATLGDTEDCIQIGGHVRLDRTSGELLAQMLPPLIHVRAGTEQAKVLEWLLERLVRERASERPGVGIASAHLTQLLFVQILRVYLETSEELPCGWLRAVSDKRLSPAMRLMHSDPSRAWTLGELAKAAAMSRTSFAVHFKSVAGVAPLTYLTQWRMQLAQRALRVDTTPMSVLASQLGYGSESAFSTAFKRVTGISPTHFRLQAREADGVVEAAGDELDAATVD</sequence>
<dbReference type="PANTHER" id="PTHR46796">
    <property type="entry name" value="HTH-TYPE TRANSCRIPTIONAL ACTIVATOR RHAS-RELATED"/>
    <property type="match status" value="1"/>
</dbReference>
<dbReference type="InterPro" id="IPR032783">
    <property type="entry name" value="AraC_lig"/>
</dbReference>
<dbReference type="Pfam" id="PF12833">
    <property type="entry name" value="HTH_18"/>
    <property type="match status" value="1"/>
</dbReference>
<feature type="domain" description="HTH araC/xylS-type" evidence="4">
    <location>
        <begin position="203"/>
        <end position="301"/>
    </location>
</feature>
<proteinExistence type="predicted"/>
<accession>A0A484Q4B3</accession>
<keyword evidence="2" id="KW-0238">DNA-binding</keyword>
<dbReference type="Pfam" id="PF12852">
    <property type="entry name" value="Cupin_6"/>
    <property type="match status" value="1"/>
</dbReference>
<dbReference type="PROSITE" id="PS01124">
    <property type="entry name" value="HTH_ARAC_FAMILY_2"/>
    <property type="match status" value="1"/>
</dbReference>
<dbReference type="Gene3D" id="1.10.10.60">
    <property type="entry name" value="Homeodomain-like"/>
    <property type="match status" value="2"/>
</dbReference>
<organism evidence="5">
    <name type="scientific">plant metagenome</name>
    <dbReference type="NCBI Taxonomy" id="1297885"/>
    <lineage>
        <taxon>unclassified sequences</taxon>
        <taxon>metagenomes</taxon>
        <taxon>organismal metagenomes</taxon>
    </lineage>
</organism>
<dbReference type="EMBL" id="CAADIA010000006">
    <property type="protein sequence ID" value="VFR32636.1"/>
    <property type="molecule type" value="Genomic_DNA"/>
</dbReference>
<keyword evidence="3" id="KW-0804">Transcription</keyword>
<dbReference type="InterPro" id="IPR050204">
    <property type="entry name" value="AraC_XylS_family_regulators"/>
</dbReference>
<reference evidence="5" key="1">
    <citation type="submission" date="2019-03" db="EMBL/GenBank/DDBJ databases">
        <authorList>
            <person name="Danneels B."/>
        </authorList>
    </citation>
    <scope>NUCLEOTIDE SEQUENCE</scope>
</reference>
<dbReference type="EMBL" id="CAADIF010000005">
    <property type="protein sequence ID" value="VFR61400.1"/>
    <property type="molecule type" value="Genomic_DNA"/>
</dbReference>
<evidence type="ECO:0000256" key="2">
    <source>
        <dbReference type="ARBA" id="ARBA00023125"/>
    </source>
</evidence>
<dbReference type="PROSITE" id="PS00041">
    <property type="entry name" value="HTH_ARAC_FAMILY_1"/>
    <property type="match status" value="1"/>
</dbReference>
<dbReference type="InterPro" id="IPR009057">
    <property type="entry name" value="Homeodomain-like_sf"/>
</dbReference>
<protein>
    <submittedName>
        <fullName evidence="5">Transcriptional regulator, AraC family</fullName>
    </submittedName>
</protein>
<dbReference type="AlphaFoldDB" id="A0A484Q4B3"/>
<dbReference type="SUPFAM" id="SSF46689">
    <property type="entry name" value="Homeodomain-like"/>
    <property type="match status" value="2"/>
</dbReference>
<keyword evidence="1" id="KW-0805">Transcription regulation</keyword>
<dbReference type="InterPro" id="IPR018060">
    <property type="entry name" value="HTH_AraC"/>
</dbReference>
<evidence type="ECO:0000256" key="3">
    <source>
        <dbReference type="ARBA" id="ARBA00023163"/>
    </source>
</evidence>
<gene>
    <name evidence="5" type="ORF">ANK1_4204</name>
    <name evidence="6" type="ORF">ANK2_4205</name>
</gene>
<dbReference type="GO" id="GO:0003700">
    <property type="term" value="F:DNA-binding transcription factor activity"/>
    <property type="evidence" value="ECO:0007669"/>
    <property type="project" value="InterPro"/>
</dbReference>
<evidence type="ECO:0000313" key="5">
    <source>
        <dbReference type="EMBL" id="VFR32636.1"/>
    </source>
</evidence>
<dbReference type="GO" id="GO:0043565">
    <property type="term" value="F:sequence-specific DNA binding"/>
    <property type="evidence" value="ECO:0007669"/>
    <property type="project" value="InterPro"/>
</dbReference>
<dbReference type="SMART" id="SM00342">
    <property type="entry name" value="HTH_ARAC"/>
    <property type="match status" value="1"/>
</dbReference>
<evidence type="ECO:0000256" key="1">
    <source>
        <dbReference type="ARBA" id="ARBA00023015"/>
    </source>
</evidence>
<name>A0A484Q4B3_9ZZZZ</name>